<dbReference type="PANTHER" id="PTHR36050:SF1">
    <property type="entry name" value="O-FUCOSYLTRANSFERASE 30"/>
    <property type="match status" value="1"/>
</dbReference>
<dbReference type="EMBL" id="CAICTM010002402">
    <property type="protein sequence ID" value="CAB9529118.1"/>
    <property type="molecule type" value="Genomic_DNA"/>
</dbReference>
<feature type="compositionally biased region" description="Polar residues" evidence="1">
    <location>
        <begin position="174"/>
        <end position="183"/>
    </location>
</feature>
<feature type="region of interest" description="Disordered" evidence="1">
    <location>
        <begin position="1"/>
        <end position="25"/>
    </location>
</feature>
<proteinExistence type="predicted"/>
<dbReference type="PANTHER" id="PTHR36050">
    <property type="entry name" value="O-FUCOSYLTRANSFERASE 30"/>
    <property type="match status" value="1"/>
</dbReference>
<accession>A0A9N8HVS4</accession>
<comment type="caution">
    <text evidence="2">The sequence shown here is derived from an EMBL/GenBank/DDBJ whole genome shotgun (WGS) entry which is preliminary data.</text>
</comment>
<dbReference type="AlphaFoldDB" id="A0A9N8HVS4"/>
<dbReference type="Proteomes" id="UP001153069">
    <property type="component" value="Unassembled WGS sequence"/>
</dbReference>
<organism evidence="2 3">
    <name type="scientific">Seminavis robusta</name>
    <dbReference type="NCBI Taxonomy" id="568900"/>
    <lineage>
        <taxon>Eukaryota</taxon>
        <taxon>Sar</taxon>
        <taxon>Stramenopiles</taxon>
        <taxon>Ochrophyta</taxon>
        <taxon>Bacillariophyta</taxon>
        <taxon>Bacillariophyceae</taxon>
        <taxon>Bacillariophycidae</taxon>
        <taxon>Naviculales</taxon>
        <taxon>Naviculaceae</taxon>
        <taxon>Seminavis</taxon>
    </lineage>
</organism>
<feature type="region of interest" description="Disordered" evidence="1">
    <location>
        <begin position="69"/>
        <end position="204"/>
    </location>
</feature>
<evidence type="ECO:0000256" key="1">
    <source>
        <dbReference type="SAM" id="MobiDB-lite"/>
    </source>
</evidence>
<reference evidence="2" key="1">
    <citation type="submission" date="2020-06" db="EMBL/GenBank/DDBJ databases">
        <authorList>
            <consortium name="Plant Systems Biology data submission"/>
        </authorList>
    </citation>
    <scope>NUCLEOTIDE SEQUENCE</scope>
    <source>
        <strain evidence="2">D6</strain>
    </source>
</reference>
<protein>
    <recommendedName>
        <fullName evidence="4">O-fucosyltransferase family protein</fullName>
    </recommendedName>
</protein>
<feature type="compositionally biased region" description="Basic and acidic residues" evidence="1">
    <location>
        <begin position="84"/>
        <end position="109"/>
    </location>
</feature>
<feature type="compositionally biased region" description="Low complexity" evidence="1">
    <location>
        <begin position="1"/>
        <end position="20"/>
    </location>
</feature>
<dbReference type="Gene3D" id="3.40.50.11350">
    <property type="match status" value="1"/>
</dbReference>
<name>A0A9N8HVS4_9STRA</name>
<feature type="compositionally biased region" description="Pro residues" evidence="1">
    <location>
        <begin position="193"/>
        <end position="204"/>
    </location>
</feature>
<keyword evidence="3" id="KW-1185">Reference proteome</keyword>
<evidence type="ECO:0000313" key="3">
    <source>
        <dbReference type="Proteomes" id="UP001153069"/>
    </source>
</evidence>
<sequence length="565" mass="63081">MTTSNGNGNGNGNTTTTKSTVPPAATGSSDIFTWQRMLALFAVFMAYLQIKRVYPTLSEISNGLYTEDSKRISNSNNHTIRIPAARDNDHSTTNHSTETRIADSKKQQDRWTIIVDDPLAGTAGDTTAKSSSTSSAATETSDTSTQVAATPVTPVPIVTTEKTEVTTIPELKTDTPSITNSASGKEDTENPNTPQPTQPIPQPIIAPMDPSVFSGYLQYMSISGWSNQVVCMQHAYSIAKATNRTLVTAPVLPHFFHNGASFKDGGQYSHTYRLDSRLLEKAYLRKLKSHDYLELETVLDLEYTFAGVPTVDFRHFTDKLYDKGQMKQWIIESEFSRYNTLFTKNRPDLEETTTLGKDNVVQVLHDWTQIAHNRSSSALWTLLDSYSIKFHSSVTENDPPFRVRFSHLIRQTAKNIHQQVWGNLPYASMHVRVGDGHFAKQIRNKWNTISDANAGFMQEWLQQQQQQPAPSKIGLFVATDMDAEQQVDFSKIIHSKMPQNLTVDIWYSNMFANYTSSLQSTLVYPGIFLDQQLAACASIGFTPSLRSTFSKLIDLVRQSPGSCDL</sequence>
<evidence type="ECO:0000313" key="2">
    <source>
        <dbReference type="EMBL" id="CAB9529118.1"/>
    </source>
</evidence>
<evidence type="ECO:0008006" key="4">
    <source>
        <dbReference type="Google" id="ProtNLM"/>
    </source>
</evidence>
<feature type="compositionally biased region" description="Low complexity" evidence="1">
    <location>
        <begin position="120"/>
        <end position="170"/>
    </location>
</feature>
<gene>
    <name evidence="2" type="ORF">SEMRO_2404_G326460.1</name>
</gene>